<dbReference type="RefSeq" id="WP_065308777.1">
    <property type="nucleotide sequence ID" value="NZ_LOCQ01000057.1"/>
</dbReference>
<evidence type="ECO:0000256" key="4">
    <source>
        <dbReference type="ARBA" id="ARBA00023239"/>
    </source>
</evidence>
<evidence type="ECO:0000256" key="1">
    <source>
        <dbReference type="ARBA" id="ARBA00005495"/>
    </source>
</evidence>
<protein>
    <recommendedName>
        <fullName evidence="5">CENP-V/GFA domain-containing protein</fullName>
    </recommendedName>
</protein>
<proteinExistence type="inferred from homology"/>
<dbReference type="InterPro" id="IPR011057">
    <property type="entry name" value="Mss4-like_sf"/>
</dbReference>
<comment type="similarity">
    <text evidence="1">Belongs to the Gfa family.</text>
</comment>
<evidence type="ECO:0000259" key="5">
    <source>
        <dbReference type="PROSITE" id="PS51891"/>
    </source>
</evidence>
<reference evidence="6 7" key="1">
    <citation type="submission" date="2016-04" db="EMBL/GenBank/DDBJ databases">
        <title>Draft genome sequence of Janthinobacterium psychrotolerans sp. nov., isolated from freshwater sediments in Denmark.</title>
        <authorList>
            <person name="Gong X."/>
            <person name="Skrivergaard S."/>
            <person name="Korsgaard B.S."/>
            <person name="Schreiber L."/>
            <person name="Marshall I.P."/>
            <person name="Finster K."/>
            <person name="Schramm A."/>
        </authorList>
    </citation>
    <scope>NUCLEOTIDE SEQUENCE [LARGE SCALE GENOMIC DNA]</scope>
    <source>
        <strain evidence="6 7">S3-2</strain>
    </source>
</reference>
<dbReference type="STRING" id="1747903.ASR47_1006133"/>
<dbReference type="PATRIC" id="fig|1747903.4.peg.2085"/>
<evidence type="ECO:0000313" key="6">
    <source>
        <dbReference type="EMBL" id="OBV38533.1"/>
    </source>
</evidence>
<dbReference type="SUPFAM" id="SSF51316">
    <property type="entry name" value="Mss4-like"/>
    <property type="match status" value="1"/>
</dbReference>
<accession>A0A1A7C2J2</accession>
<keyword evidence="7" id="KW-1185">Reference proteome</keyword>
<keyword evidence="2" id="KW-0479">Metal-binding</keyword>
<dbReference type="InterPro" id="IPR006913">
    <property type="entry name" value="CENP-V/GFA"/>
</dbReference>
<evidence type="ECO:0000256" key="2">
    <source>
        <dbReference type="ARBA" id="ARBA00022723"/>
    </source>
</evidence>
<keyword evidence="4" id="KW-0456">Lyase</keyword>
<keyword evidence="3" id="KW-0862">Zinc</keyword>
<sequence length="136" mass="14875">MLTGGCLCGDIRYEAGAGAMHQSACHCSMCRRASGAPFVAWFSVPRANFRWLQGQPATYVSSEHGKRSFCPRCGTQLMFKDDRYADEVDLTTCSLDEPGRFAPQSHIYTATQVEWVRLADGLPRYAGSRDAVSAGA</sequence>
<dbReference type="PANTHER" id="PTHR33337:SF40">
    <property type="entry name" value="CENP-V_GFA DOMAIN-CONTAINING PROTEIN-RELATED"/>
    <property type="match status" value="1"/>
</dbReference>
<organism evidence="6 7">
    <name type="scientific">Janthinobacterium psychrotolerans</name>
    <dbReference type="NCBI Taxonomy" id="1747903"/>
    <lineage>
        <taxon>Bacteria</taxon>
        <taxon>Pseudomonadati</taxon>
        <taxon>Pseudomonadota</taxon>
        <taxon>Betaproteobacteria</taxon>
        <taxon>Burkholderiales</taxon>
        <taxon>Oxalobacteraceae</taxon>
        <taxon>Janthinobacterium</taxon>
    </lineage>
</organism>
<dbReference type="GO" id="GO:0046872">
    <property type="term" value="F:metal ion binding"/>
    <property type="evidence" value="ECO:0007669"/>
    <property type="project" value="UniProtKB-KW"/>
</dbReference>
<dbReference type="Gene3D" id="3.90.1590.10">
    <property type="entry name" value="glutathione-dependent formaldehyde- activating enzyme (gfa)"/>
    <property type="match status" value="1"/>
</dbReference>
<dbReference type="AlphaFoldDB" id="A0A1A7C2J2"/>
<evidence type="ECO:0000313" key="7">
    <source>
        <dbReference type="Proteomes" id="UP000092713"/>
    </source>
</evidence>
<evidence type="ECO:0000256" key="3">
    <source>
        <dbReference type="ARBA" id="ARBA00022833"/>
    </source>
</evidence>
<feature type="domain" description="CENP-V/GFA" evidence="5">
    <location>
        <begin position="2"/>
        <end position="105"/>
    </location>
</feature>
<dbReference type="Pfam" id="PF04828">
    <property type="entry name" value="GFA"/>
    <property type="match status" value="1"/>
</dbReference>
<gene>
    <name evidence="6" type="ORF">ASR47_1006133</name>
</gene>
<dbReference type="GO" id="GO:0016846">
    <property type="term" value="F:carbon-sulfur lyase activity"/>
    <property type="evidence" value="ECO:0007669"/>
    <property type="project" value="InterPro"/>
</dbReference>
<name>A0A1A7C2J2_9BURK</name>
<dbReference type="OrthoDB" id="327703at2"/>
<dbReference type="PROSITE" id="PS51891">
    <property type="entry name" value="CENP_V_GFA"/>
    <property type="match status" value="1"/>
</dbReference>
<dbReference type="Proteomes" id="UP000092713">
    <property type="component" value="Unassembled WGS sequence"/>
</dbReference>
<comment type="caution">
    <text evidence="6">The sequence shown here is derived from an EMBL/GenBank/DDBJ whole genome shotgun (WGS) entry which is preliminary data.</text>
</comment>
<dbReference type="EMBL" id="LOCQ01000057">
    <property type="protein sequence ID" value="OBV38533.1"/>
    <property type="molecule type" value="Genomic_DNA"/>
</dbReference>
<dbReference type="PANTHER" id="PTHR33337">
    <property type="entry name" value="GFA DOMAIN-CONTAINING PROTEIN"/>
    <property type="match status" value="1"/>
</dbReference>